<feature type="domain" description="Major facilitator superfamily (MFS) profile" evidence="3">
    <location>
        <begin position="159"/>
        <end position="239"/>
    </location>
</feature>
<dbReference type="PROSITE" id="PS50850">
    <property type="entry name" value="MFS"/>
    <property type="match status" value="1"/>
</dbReference>
<accession>A0A370TLD3</accession>
<dbReference type="Proteomes" id="UP000254866">
    <property type="component" value="Unassembled WGS sequence"/>
</dbReference>
<dbReference type="OrthoDB" id="6612291at2759"/>
<evidence type="ECO:0000313" key="5">
    <source>
        <dbReference type="Proteomes" id="UP000254866"/>
    </source>
</evidence>
<reference evidence="4 5" key="1">
    <citation type="journal article" date="2018" name="IMA Fungus">
        <title>IMA Genome-F 9: Draft genome sequence of Annulohypoxylon stygium, Aspergillus mulundensis, Berkeleyomyces basicola (syn. Thielaviopsis basicola), Ceratocystis smalleyi, two Cercospora beticola strains, Coleophoma cylindrospora, Fusarium fracticaudum, Phialophora cf. hyalina, and Morchella septimelata.</title>
        <authorList>
            <person name="Wingfield B.D."/>
            <person name="Bills G.F."/>
            <person name="Dong Y."/>
            <person name="Huang W."/>
            <person name="Nel W.J."/>
            <person name="Swalarsk-Parry B.S."/>
            <person name="Vaghefi N."/>
            <person name="Wilken P.M."/>
            <person name="An Z."/>
            <person name="de Beer Z.W."/>
            <person name="De Vos L."/>
            <person name="Chen L."/>
            <person name="Duong T.A."/>
            <person name="Gao Y."/>
            <person name="Hammerbacher A."/>
            <person name="Kikkert J.R."/>
            <person name="Li Y."/>
            <person name="Li H."/>
            <person name="Li K."/>
            <person name="Li Q."/>
            <person name="Liu X."/>
            <person name="Ma X."/>
            <person name="Naidoo K."/>
            <person name="Pethybridge S.J."/>
            <person name="Sun J."/>
            <person name="Steenkamp E.T."/>
            <person name="van der Nest M.A."/>
            <person name="van Wyk S."/>
            <person name="Wingfield M.J."/>
            <person name="Xiong C."/>
            <person name="Yue Q."/>
            <person name="Zhang X."/>
        </authorList>
    </citation>
    <scope>NUCLEOTIDE SEQUENCE [LARGE SCALE GENOMIC DNA]</scope>
    <source>
        <strain evidence="4 5">BP 5553</strain>
    </source>
</reference>
<dbReference type="InterPro" id="IPR050360">
    <property type="entry name" value="MFS_Sugar_Transporters"/>
</dbReference>
<gene>
    <name evidence="4" type="ORF">BP5553_05686</name>
</gene>
<name>A0A370TLD3_9HELO</name>
<evidence type="ECO:0000256" key="2">
    <source>
        <dbReference type="ARBA" id="ARBA00010992"/>
    </source>
</evidence>
<dbReference type="EMBL" id="NPIC01000004">
    <property type="protein sequence ID" value="RDL36334.1"/>
    <property type="molecule type" value="Genomic_DNA"/>
</dbReference>
<dbReference type="GO" id="GO:0005351">
    <property type="term" value="F:carbohydrate:proton symporter activity"/>
    <property type="evidence" value="ECO:0007669"/>
    <property type="project" value="TreeGrafter"/>
</dbReference>
<dbReference type="InterPro" id="IPR036259">
    <property type="entry name" value="MFS_trans_sf"/>
</dbReference>
<evidence type="ECO:0000256" key="1">
    <source>
        <dbReference type="ARBA" id="ARBA00004141"/>
    </source>
</evidence>
<dbReference type="RefSeq" id="XP_031868990.1">
    <property type="nucleotide sequence ID" value="XM_032014309.1"/>
</dbReference>
<dbReference type="PANTHER" id="PTHR48022:SF80">
    <property type="entry name" value="SUGAR TRANSPORTER, PUTATIVE (AFU_ORTHOLOGUE AFUA_3G12170)-RELATED"/>
    <property type="match status" value="1"/>
</dbReference>
<protein>
    <recommendedName>
        <fullName evidence="3">Major facilitator superfamily (MFS) profile domain-containing protein</fullName>
    </recommendedName>
</protein>
<dbReference type="GO" id="GO:0016020">
    <property type="term" value="C:membrane"/>
    <property type="evidence" value="ECO:0007669"/>
    <property type="project" value="UniProtKB-SubCell"/>
</dbReference>
<comment type="similarity">
    <text evidence="2">Belongs to the major facilitator superfamily. Sugar transporter (TC 2.A.1.1) family.</text>
</comment>
<dbReference type="Gene3D" id="1.20.1250.20">
    <property type="entry name" value="MFS general substrate transporter like domains"/>
    <property type="match status" value="1"/>
</dbReference>
<dbReference type="GeneID" id="43598535"/>
<keyword evidence="5" id="KW-1185">Reference proteome</keyword>
<dbReference type="PANTHER" id="PTHR48022">
    <property type="entry name" value="PLASTIDIC GLUCOSE TRANSPORTER 4"/>
    <property type="match status" value="1"/>
</dbReference>
<proteinExistence type="inferred from homology"/>
<comment type="subcellular location">
    <subcellularLocation>
        <location evidence="1">Membrane</location>
        <topology evidence="1">Multi-pass membrane protein</topology>
    </subcellularLocation>
</comment>
<evidence type="ECO:0000313" key="4">
    <source>
        <dbReference type="EMBL" id="RDL36334.1"/>
    </source>
</evidence>
<organism evidence="4 5">
    <name type="scientific">Venustampulla echinocandica</name>
    <dbReference type="NCBI Taxonomy" id="2656787"/>
    <lineage>
        <taxon>Eukaryota</taxon>
        <taxon>Fungi</taxon>
        <taxon>Dikarya</taxon>
        <taxon>Ascomycota</taxon>
        <taxon>Pezizomycotina</taxon>
        <taxon>Leotiomycetes</taxon>
        <taxon>Helotiales</taxon>
        <taxon>Pleuroascaceae</taxon>
        <taxon>Venustampulla</taxon>
    </lineage>
</organism>
<sequence length="239" mass="25912">MKPEAIFTDKGYDMAVAVRLDAINRQLLKLGDFGAIDYTLYIEADVDADDNWVYSLKSRPQEILLDPTTGRPKKPTLIGEYRPFFEATPGNSRTIMLSVVFRSGQIWAPGASGSGLCWDDIGDHFKNIISVDASMAMLSPRSGLCHSFDITGKVFNIWLAAFAGTGSFLFGYDAGVMTDVIGSPNFLNYFNTTDTSAIIGAINSFNGGAVFDSLMGGLTMGHFGRKMTIQIGALICLSK</sequence>
<dbReference type="InterPro" id="IPR020846">
    <property type="entry name" value="MFS_dom"/>
</dbReference>
<comment type="caution">
    <text evidence="4">The sequence shown here is derived from an EMBL/GenBank/DDBJ whole genome shotgun (WGS) entry which is preliminary data.</text>
</comment>
<dbReference type="AlphaFoldDB" id="A0A370TLD3"/>
<evidence type="ECO:0000259" key="3">
    <source>
        <dbReference type="PROSITE" id="PS50850"/>
    </source>
</evidence>